<organism evidence="1 2">
    <name type="scientific">Paractinoplanes deccanensis</name>
    <dbReference type="NCBI Taxonomy" id="113561"/>
    <lineage>
        <taxon>Bacteria</taxon>
        <taxon>Bacillati</taxon>
        <taxon>Actinomycetota</taxon>
        <taxon>Actinomycetes</taxon>
        <taxon>Micromonosporales</taxon>
        <taxon>Micromonosporaceae</taxon>
        <taxon>Paractinoplanes</taxon>
    </lineage>
</organism>
<evidence type="ECO:0000313" key="1">
    <source>
        <dbReference type="EMBL" id="GID74191.1"/>
    </source>
</evidence>
<protein>
    <submittedName>
        <fullName evidence="1">Uncharacterized protein</fullName>
    </submittedName>
</protein>
<evidence type="ECO:0000313" key="2">
    <source>
        <dbReference type="Proteomes" id="UP000609879"/>
    </source>
</evidence>
<proteinExistence type="predicted"/>
<sequence>MPRLRDDAALPDVREGGVVDRLELMQILLGHPEADLRVDLGRFLVDVEDVRYVAEREAVVLLLQQDDLREVWGVAAHE</sequence>
<accession>A0ABQ3Y2G6</accession>
<comment type="caution">
    <text evidence="1">The sequence shown here is derived from an EMBL/GenBank/DDBJ whole genome shotgun (WGS) entry which is preliminary data.</text>
</comment>
<dbReference type="EMBL" id="BOMI01000051">
    <property type="protein sequence ID" value="GID74191.1"/>
    <property type="molecule type" value="Genomic_DNA"/>
</dbReference>
<name>A0ABQ3Y2G6_9ACTN</name>
<keyword evidence="2" id="KW-1185">Reference proteome</keyword>
<reference evidence="1 2" key="1">
    <citation type="submission" date="2021-01" db="EMBL/GenBank/DDBJ databases">
        <title>Whole genome shotgun sequence of Actinoplanes deccanensis NBRC 13994.</title>
        <authorList>
            <person name="Komaki H."/>
            <person name="Tamura T."/>
        </authorList>
    </citation>
    <scope>NUCLEOTIDE SEQUENCE [LARGE SCALE GENOMIC DNA]</scope>
    <source>
        <strain evidence="1 2">NBRC 13994</strain>
    </source>
</reference>
<dbReference type="Proteomes" id="UP000609879">
    <property type="component" value="Unassembled WGS sequence"/>
</dbReference>
<gene>
    <name evidence="1" type="ORF">Ade02nite_28320</name>
</gene>